<gene>
    <name evidence="1" type="ORF">ACEZDG_24560</name>
</gene>
<evidence type="ECO:0000313" key="2">
    <source>
        <dbReference type="Proteomes" id="UP001592582"/>
    </source>
</evidence>
<sequence>MSEPFTALWGRPRPARDASAAVLEDWPGPVGADATAEFGDRLLYGCVGSAAPRMLQLLDAVTGARVAPPIALAAGRQALAFAVTAQGLLAAGTEELVAPLESRRSGYPDDGYPAEEGDVAAVAGIGPLLATFHPFHGLAVWDLDRLTCRGTVKLVSHEFPGLTAATVDGRPHAVLGLGPELRVYDLLTLRQIAYWTNESDAPVMRTAWAADPATGRMLLLTADFRQRLQRWDPLTGEAVGPPTELSGRALQLSAAVVADSSGTPVPVAALTTMDRVQLLRADTGAVLLSLRPKQKVRSARLGDDGLLLLGTDAGPGALRLDPALLTAGHRPEVRLDLAAFPAPAAEPQAPGDGEEDPLERARRLWGADQVAVLAPARWEAGLLDPAVSAALDGLPVPLRPLPTVELDPDLAEFGPELLSRVGLDEESDEPVQPPPPGLDRHRWLGSWGDSDLLLAPDGAVQALGPESGFLTPLPLNSGLPAFVACATELALARRRSDPGLDADGRAELAGQVTERLRSLDPTALAEGGSSLWADALSDLEAGL</sequence>
<dbReference type="RefSeq" id="WP_380513144.1">
    <property type="nucleotide sequence ID" value="NZ_JBHEZX010000011.1"/>
</dbReference>
<comment type="caution">
    <text evidence="1">The sequence shown here is derived from an EMBL/GenBank/DDBJ whole genome shotgun (WGS) entry which is preliminary data.</text>
</comment>
<evidence type="ECO:0000313" key="1">
    <source>
        <dbReference type="EMBL" id="MFC1412446.1"/>
    </source>
</evidence>
<reference evidence="1 2" key="1">
    <citation type="submission" date="2024-09" db="EMBL/GenBank/DDBJ databases">
        <authorList>
            <person name="Lee S.D."/>
        </authorList>
    </citation>
    <scope>NUCLEOTIDE SEQUENCE [LARGE SCALE GENOMIC DNA]</scope>
    <source>
        <strain evidence="1 2">N1-1</strain>
    </source>
</reference>
<dbReference type="Pfam" id="PF14435">
    <property type="entry name" value="SUKH-4"/>
    <property type="match status" value="1"/>
</dbReference>
<dbReference type="Gene3D" id="2.130.10.10">
    <property type="entry name" value="YVTN repeat-like/Quinoprotein amine dehydrogenase"/>
    <property type="match status" value="1"/>
</dbReference>
<protein>
    <submittedName>
        <fullName evidence="1">SUKH-4 family immunity protein</fullName>
    </submittedName>
</protein>
<dbReference type="InterPro" id="IPR025851">
    <property type="entry name" value="SUKH-4"/>
</dbReference>
<name>A0ABV6VFP2_9ACTN</name>
<dbReference type="EMBL" id="JBHEZX010000011">
    <property type="protein sequence ID" value="MFC1412446.1"/>
    <property type="molecule type" value="Genomic_DNA"/>
</dbReference>
<dbReference type="SUPFAM" id="SSF50969">
    <property type="entry name" value="YVTN repeat-like/Quinoprotein amine dehydrogenase"/>
    <property type="match status" value="1"/>
</dbReference>
<dbReference type="Proteomes" id="UP001592582">
    <property type="component" value="Unassembled WGS sequence"/>
</dbReference>
<organism evidence="1 2">
    <name type="scientific">Streptacidiphilus alkalitolerans</name>
    <dbReference type="NCBI Taxonomy" id="3342712"/>
    <lineage>
        <taxon>Bacteria</taxon>
        <taxon>Bacillati</taxon>
        <taxon>Actinomycetota</taxon>
        <taxon>Actinomycetes</taxon>
        <taxon>Kitasatosporales</taxon>
        <taxon>Streptomycetaceae</taxon>
        <taxon>Streptacidiphilus</taxon>
    </lineage>
</organism>
<accession>A0ABV6VFP2</accession>
<dbReference type="InterPro" id="IPR015943">
    <property type="entry name" value="WD40/YVTN_repeat-like_dom_sf"/>
</dbReference>
<proteinExistence type="predicted"/>
<dbReference type="InterPro" id="IPR011044">
    <property type="entry name" value="Quino_amine_DH_bsu"/>
</dbReference>
<keyword evidence="2" id="KW-1185">Reference proteome</keyword>